<keyword evidence="3" id="KW-1185">Reference proteome</keyword>
<protein>
    <submittedName>
        <fullName evidence="2">Uncharacterized protein</fullName>
    </submittedName>
</protein>
<evidence type="ECO:0000256" key="1">
    <source>
        <dbReference type="SAM" id="Phobius"/>
    </source>
</evidence>
<keyword evidence="1" id="KW-1133">Transmembrane helix</keyword>
<feature type="transmembrane region" description="Helical" evidence="1">
    <location>
        <begin position="32"/>
        <end position="51"/>
    </location>
</feature>
<dbReference type="Proteomes" id="UP000322667">
    <property type="component" value="Chromosome D12"/>
</dbReference>
<feature type="transmembrane region" description="Helical" evidence="1">
    <location>
        <begin position="81"/>
        <end position="100"/>
    </location>
</feature>
<evidence type="ECO:0000313" key="2">
    <source>
        <dbReference type="EMBL" id="TYH38291.1"/>
    </source>
</evidence>
<name>A0A5D2I6Q6_GOSTO</name>
<feature type="transmembrane region" description="Helical" evidence="1">
    <location>
        <begin position="58"/>
        <end position="75"/>
    </location>
</feature>
<evidence type="ECO:0000313" key="3">
    <source>
        <dbReference type="Proteomes" id="UP000322667"/>
    </source>
</evidence>
<dbReference type="AlphaFoldDB" id="A0A5D2I6Q6"/>
<organism evidence="2 3">
    <name type="scientific">Gossypium tomentosum</name>
    <name type="common">Hawaiian cotton</name>
    <name type="synonym">Gossypium sandvicense</name>
    <dbReference type="NCBI Taxonomy" id="34277"/>
    <lineage>
        <taxon>Eukaryota</taxon>
        <taxon>Viridiplantae</taxon>
        <taxon>Streptophyta</taxon>
        <taxon>Embryophyta</taxon>
        <taxon>Tracheophyta</taxon>
        <taxon>Spermatophyta</taxon>
        <taxon>Magnoliopsida</taxon>
        <taxon>eudicotyledons</taxon>
        <taxon>Gunneridae</taxon>
        <taxon>Pentapetalae</taxon>
        <taxon>rosids</taxon>
        <taxon>malvids</taxon>
        <taxon>Malvales</taxon>
        <taxon>Malvaceae</taxon>
        <taxon>Malvoideae</taxon>
        <taxon>Gossypium</taxon>
    </lineage>
</organism>
<proteinExistence type="predicted"/>
<keyword evidence="1" id="KW-0472">Membrane</keyword>
<dbReference type="EMBL" id="CM017634">
    <property type="protein sequence ID" value="TYH38291.1"/>
    <property type="molecule type" value="Genomic_DNA"/>
</dbReference>
<reference evidence="2 3" key="1">
    <citation type="submission" date="2019-07" db="EMBL/GenBank/DDBJ databases">
        <title>WGS assembly of Gossypium tomentosum.</title>
        <authorList>
            <person name="Chen Z.J."/>
            <person name="Sreedasyam A."/>
            <person name="Ando A."/>
            <person name="Song Q."/>
            <person name="De L."/>
            <person name="Hulse-Kemp A."/>
            <person name="Ding M."/>
            <person name="Ye W."/>
            <person name="Kirkbride R."/>
            <person name="Jenkins J."/>
            <person name="Plott C."/>
            <person name="Lovell J."/>
            <person name="Lin Y.-M."/>
            <person name="Vaughn R."/>
            <person name="Liu B."/>
            <person name="Li W."/>
            <person name="Simpson S."/>
            <person name="Scheffler B."/>
            <person name="Saski C."/>
            <person name="Grover C."/>
            <person name="Hu G."/>
            <person name="Conover J."/>
            <person name="Carlson J."/>
            <person name="Shu S."/>
            <person name="Boston L."/>
            <person name="Williams M."/>
            <person name="Peterson D."/>
            <person name="Mcgee K."/>
            <person name="Jones D."/>
            <person name="Wendel J."/>
            <person name="Stelly D."/>
            <person name="Grimwood J."/>
            <person name="Schmutz J."/>
        </authorList>
    </citation>
    <scope>NUCLEOTIDE SEQUENCE [LARGE SCALE GENOMIC DNA]</scope>
    <source>
        <strain evidence="2">7179.01</strain>
    </source>
</reference>
<sequence>MRALLQFTLPVLPSRSASPLRLLFLPSSFCRFAQFLSICSLCFFSFLFCRFAPSISQFLPICVFCFFFFSLQHYAWPSQPVNIFFSFLSVTLSIALSWWVSKFLQLKGKGF</sequence>
<accession>A0A5D2I6Q6</accession>
<gene>
    <name evidence="2" type="ORF">ES332_D12G100600v1</name>
</gene>
<keyword evidence="1" id="KW-0812">Transmembrane</keyword>